<proteinExistence type="inferred from homology"/>
<keyword evidence="3" id="KW-0328">Glycosyltransferase</keyword>
<feature type="domain" description="Glycosyl transferase family 28 C-terminal" evidence="5">
    <location>
        <begin position="212"/>
        <end position="346"/>
    </location>
</feature>
<evidence type="ECO:0000256" key="4">
    <source>
        <dbReference type="ARBA" id="ARBA00022679"/>
    </source>
</evidence>
<accession>A0A1F4STR1</accession>
<comment type="subcellular location">
    <subcellularLocation>
        <location evidence="1">Membrane</location>
    </subcellularLocation>
</comment>
<evidence type="ECO:0000259" key="5">
    <source>
        <dbReference type="Pfam" id="PF04101"/>
    </source>
</evidence>
<evidence type="ECO:0000313" key="8">
    <source>
        <dbReference type="Proteomes" id="UP000178417"/>
    </source>
</evidence>
<keyword evidence="4" id="KW-0808">Transferase</keyword>
<protein>
    <recommendedName>
        <fullName evidence="9">Galactosyldiacylglycerol synthase</fullName>
    </recommendedName>
</protein>
<dbReference type="Pfam" id="PF06925">
    <property type="entry name" value="MGDG_synth"/>
    <property type="match status" value="1"/>
</dbReference>
<dbReference type="STRING" id="1802579.A2310_04335"/>
<dbReference type="GO" id="GO:0016020">
    <property type="term" value="C:membrane"/>
    <property type="evidence" value="ECO:0007669"/>
    <property type="project" value="UniProtKB-SubCell"/>
</dbReference>
<gene>
    <name evidence="7" type="ORF">A2310_04335</name>
</gene>
<comment type="caution">
    <text evidence="7">The sequence shown here is derived from an EMBL/GenBank/DDBJ whole genome shotgun (WGS) entry which is preliminary data.</text>
</comment>
<dbReference type="SUPFAM" id="SSF53756">
    <property type="entry name" value="UDP-Glycosyltransferase/glycogen phosphorylase"/>
    <property type="match status" value="1"/>
</dbReference>
<feature type="domain" description="Diacylglycerol glucosyltransferase N-terminal" evidence="6">
    <location>
        <begin position="20"/>
        <end position="186"/>
    </location>
</feature>
<evidence type="ECO:0000256" key="3">
    <source>
        <dbReference type="ARBA" id="ARBA00022676"/>
    </source>
</evidence>
<evidence type="ECO:0000259" key="6">
    <source>
        <dbReference type="Pfam" id="PF06925"/>
    </source>
</evidence>
<evidence type="ECO:0000256" key="1">
    <source>
        <dbReference type="ARBA" id="ARBA00004370"/>
    </source>
</evidence>
<dbReference type="Proteomes" id="UP000178417">
    <property type="component" value="Unassembled WGS sequence"/>
</dbReference>
<reference evidence="7 8" key="1">
    <citation type="journal article" date="2016" name="Nat. Commun.">
        <title>Thousands of microbial genomes shed light on interconnected biogeochemical processes in an aquifer system.</title>
        <authorList>
            <person name="Anantharaman K."/>
            <person name="Brown C.T."/>
            <person name="Hug L.A."/>
            <person name="Sharon I."/>
            <person name="Castelle C.J."/>
            <person name="Probst A.J."/>
            <person name="Thomas B.C."/>
            <person name="Singh A."/>
            <person name="Wilkins M.J."/>
            <person name="Karaoz U."/>
            <person name="Brodie E.L."/>
            <person name="Williams K.H."/>
            <person name="Hubbard S.S."/>
            <person name="Banfield J.F."/>
        </authorList>
    </citation>
    <scope>NUCLEOTIDE SEQUENCE [LARGE SCALE GENOMIC DNA]</scope>
</reference>
<comment type="similarity">
    <text evidence="2">Belongs to the glycosyltransferase 28 family.</text>
</comment>
<evidence type="ECO:0008006" key="9">
    <source>
        <dbReference type="Google" id="ProtNLM"/>
    </source>
</evidence>
<dbReference type="PANTHER" id="PTHR43025:SF3">
    <property type="entry name" value="MONOGALACTOSYLDIACYLGLYCEROL SYNTHASE 1, CHLOROPLASTIC"/>
    <property type="match status" value="1"/>
</dbReference>
<name>A0A1F4STR1_UNCSA</name>
<dbReference type="InterPro" id="IPR009695">
    <property type="entry name" value="Diacylglyc_glucosyltr_N"/>
</dbReference>
<dbReference type="GO" id="GO:0016758">
    <property type="term" value="F:hexosyltransferase activity"/>
    <property type="evidence" value="ECO:0007669"/>
    <property type="project" value="InterPro"/>
</dbReference>
<evidence type="ECO:0000256" key="2">
    <source>
        <dbReference type="ARBA" id="ARBA00006962"/>
    </source>
</evidence>
<dbReference type="AlphaFoldDB" id="A0A1F4STR1"/>
<dbReference type="InterPro" id="IPR007235">
    <property type="entry name" value="Glyco_trans_28_C"/>
</dbReference>
<organism evidence="7 8">
    <name type="scientific">candidate division WOR-1 bacterium RIFOXYB2_FULL_37_13</name>
    <dbReference type="NCBI Taxonomy" id="1802579"/>
    <lineage>
        <taxon>Bacteria</taxon>
        <taxon>Bacillati</taxon>
        <taxon>Saganbacteria</taxon>
    </lineage>
</organism>
<dbReference type="InterPro" id="IPR050519">
    <property type="entry name" value="Glycosyltransf_28_UgtP"/>
</dbReference>
<dbReference type="GO" id="GO:0009247">
    <property type="term" value="P:glycolipid biosynthetic process"/>
    <property type="evidence" value="ECO:0007669"/>
    <property type="project" value="InterPro"/>
</dbReference>
<dbReference type="Pfam" id="PF04101">
    <property type="entry name" value="Glyco_tran_28_C"/>
    <property type="match status" value="1"/>
</dbReference>
<sequence>MKKIKKKNILYLFSDTGGGHRAGAKSLMEAVEELKPQKYNQEMIDVFAKCSGFLNVFAKLYAPLINNIPKFWGTLYRLLDNPSRLKTLEKISKPFIQKELIKLIKNKNPDIIVSVHPLINQITAQAIKETGKKIPFIVVVMDPVTFHRAWITPDPDMFILATEEAKRLAIEYGLPPKKAKVIGLPINPKFSKKQPGKTILRKQDGLDLKLFTILLMGGGEGAGGIDTIIDAINRSALNLQLIVITGRNKKLKSKLEKVAFRMPVKIYGFTNEVPRIMAESDLIITKGGPGAVAESLAMNLPMIITSWLPGQEEGNVEFVQKNKLGYITKEPQKVVHQIKELQDPKIYKKIQLNIRRNKKPNAVFDIASNIIGYL</sequence>
<evidence type="ECO:0000313" key="7">
    <source>
        <dbReference type="EMBL" id="OGC23826.1"/>
    </source>
</evidence>
<dbReference type="EMBL" id="MEUB01000014">
    <property type="protein sequence ID" value="OGC23826.1"/>
    <property type="molecule type" value="Genomic_DNA"/>
</dbReference>
<dbReference type="Gene3D" id="3.40.50.2000">
    <property type="entry name" value="Glycogen Phosphorylase B"/>
    <property type="match status" value="2"/>
</dbReference>
<dbReference type="PANTHER" id="PTHR43025">
    <property type="entry name" value="MONOGALACTOSYLDIACYLGLYCEROL SYNTHASE"/>
    <property type="match status" value="1"/>
</dbReference>